<dbReference type="AlphaFoldDB" id="H6SLN9"/>
<feature type="domain" description="Mop" evidence="6">
    <location>
        <begin position="201"/>
        <end position="267"/>
    </location>
</feature>
<name>H6SLN9_PARPM</name>
<dbReference type="PATRIC" id="fig|1150469.3.peg.2564"/>
<evidence type="ECO:0000256" key="2">
    <source>
        <dbReference type="ARBA" id="ARBA00022448"/>
    </source>
</evidence>
<evidence type="ECO:0000256" key="1">
    <source>
        <dbReference type="ARBA" id="ARBA00008110"/>
    </source>
</evidence>
<dbReference type="PANTHER" id="PTHR30432:SF1">
    <property type="entry name" value="DNA-BINDING TRANSCRIPTIONAL DUAL REGULATOR MODE"/>
    <property type="match status" value="1"/>
</dbReference>
<dbReference type="Pfam" id="PF03459">
    <property type="entry name" value="TOBE"/>
    <property type="match status" value="2"/>
</dbReference>
<organism evidence="7 8">
    <name type="scientific">Pararhodospirillum photometricum DSM 122</name>
    <dbReference type="NCBI Taxonomy" id="1150469"/>
    <lineage>
        <taxon>Bacteria</taxon>
        <taxon>Pseudomonadati</taxon>
        <taxon>Pseudomonadota</taxon>
        <taxon>Alphaproteobacteria</taxon>
        <taxon>Rhodospirillales</taxon>
        <taxon>Rhodospirillaceae</taxon>
        <taxon>Pararhodospirillum</taxon>
    </lineage>
</organism>
<dbReference type="Proteomes" id="UP000033220">
    <property type="component" value="Chromosome DSM 122"/>
</dbReference>
<dbReference type="SUPFAM" id="SSF50331">
    <property type="entry name" value="MOP-like"/>
    <property type="match status" value="2"/>
</dbReference>
<dbReference type="eggNOG" id="COG3585">
    <property type="taxonomic scope" value="Bacteria"/>
</dbReference>
<dbReference type="SUPFAM" id="SSF46785">
    <property type="entry name" value="Winged helix' DNA-binding domain"/>
    <property type="match status" value="1"/>
</dbReference>
<protein>
    <submittedName>
        <fullName evidence="7">Molybdenum-binding protein,N-terminal:Molybdenum-pterin binding protein</fullName>
    </submittedName>
</protein>
<dbReference type="KEGG" id="rpm:RSPPHO_02278"/>
<dbReference type="NCBIfam" id="TIGR00638">
    <property type="entry name" value="Mop"/>
    <property type="match status" value="2"/>
</dbReference>
<feature type="domain" description="Mop" evidence="6">
    <location>
        <begin position="129"/>
        <end position="195"/>
    </location>
</feature>
<dbReference type="InterPro" id="IPR000847">
    <property type="entry name" value="LysR_HTH_N"/>
</dbReference>
<dbReference type="EMBL" id="HE663493">
    <property type="protein sequence ID" value="CCG08904.1"/>
    <property type="molecule type" value="Genomic_DNA"/>
</dbReference>
<keyword evidence="8" id="KW-1185">Reference proteome</keyword>
<keyword evidence="2 5" id="KW-0813">Transport</keyword>
<dbReference type="PANTHER" id="PTHR30432">
    <property type="entry name" value="TRANSCRIPTIONAL REGULATOR MODE"/>
    <property type="match status" value="1"/>
</dbReference>
<gene>
    <name evidence="7" type="ORF">RSPPHO_02278</name>
</gene>
<evidence type="ECO:0000313" key="7">
    <source>
        <dbReference type="EMBL" id="CCG08904.1"/>
    </source>
</evidence>
<dbReference type="GO" id="GO:0030151">
    <property type="term" value="F:molybdenum ion binding"/>
    <property type="evidence" value="ECO:0007669"/>
    <property type="project" value="UniProtKB-UniRule"/>
</dbReference>
<evidence type="ECO:0000256" key="3">
    <source>
        <dbReference type="ARBA" id="ARBA00022505"/>
    </source>
</evidence>
<dbReference type="Gene3D" id="2.40.50.100">
    <property type="match status" value="2"/>
</dbReference>
<reference evidence="7 8" key="1">
    <citation type="submission" date="2012-02" db="EMBL/GenBank/DDBJ databases">
        <title>Shotgun genome sequence of Phaeospirillum photometricum DSM 122.</title>
        <authorList>
            <person name="Duquesne K."/>
            <person name="Sturgis J."/>
        </authorList>
    </citation>
    <scope>NUCLEOTIDE SEQUENCE [LARGE SCALE GENOMIC DNA]</scope>
    <source>
        <strain evidence="8">DSM122</strain>
    </source>
</reference>
<proteinExistence type="inferred from homology"/>
<keyword evidence="3 5" id="KW-0500">Molybdenum</keyword>
<dbReference type="PIRSF" id="PIRSF005763">
    <property type="entry name" value="Txn_reg_ModE"/>
    <property type="match status" value="1"/>
</dbReference>
<dbReference type="GO" id="GO:0003700">
    <property type="term" value="F:DNA-binding transcription factor activity"/>
    <property type="evidence" value="ECO:0007669"/>
    <property type="project" value="InterPro"/>
</dbReference>
<dbReference type="InterPro" id="IPR008995">
    <property type="entry name" value="Mo/tungstate-bd_C_term_dom"/>
</dbReference>
<evidence type="ECO:0000313" key="8">
    <source>
        <dbReference type="Proteomes" id="UP000033220"/>
    </source>
</evidence>
<dbReference type="HOGENOM" id="CLU_087839_1_0_5"/>
<dbReference type="PROSITE" id="PS51866">
    <property type="entry name" value="MOP"/>
    <property type="match status" value="2"/>
</dbReference>
<dbReference type="InterPro" id="IPR036388">
    <property type="entry name" value="WH-like_DNA-bd_sf"/>
</dbReference>
<evidence type="ECO:0000256" key="5">
    <source>
        <dbReference type="PIRNR" id="PIRNR005763"/>
    </source>
</evidence>
<dbReference type="InterPro" id="IPR036390">
    <property type="entry name" value="WH_DNA-bd_sf"/>
</dbReference>
<evidence type="ECO:0000256" key="4">
    <source>
        <dbReference type="ARBA" id="ARBA00022737"/>
    </source>
</evidence>
<dbReference type="Pfam" id="PF00126">
    <property type="entry name" value="HTH_1"/>
    <property type="match status" value="1"/>
</dbReference>
<dbReference type="InterPro" id="IPR004606">
    <property type="entry name" value="Mop_domain"/>
</dbReference>
<comment type="similarity">
    <text evidence="1 5">Belongs to the ModE family.</text>
</comment>
<accession>H6SLN9</accession>
<dbReference type="eggNOG" id="COG2005">
    <property type="taxonomic scope" value="Bacteria"/>
</dbReference>
<dbReference type="STRING" id="1150469.RSPPHO_02278"/>
<evidence type="ECO:0000259" key="6">
    <source>
        <dbReference type="PROSITE" id="PS51866"/>
    </source>
</evidence>
<dbReference type="InterPro" id="IPR051815">
    <property type="entry name" value="Molybdate_resp_trans_reg"/>
</dbReference>
<sequence>MMSVPELEAALTVQRDSTTRMGTDRLRLLEAIRDHGSIAAAARSVGLSYKAAWEAVNAMNNLFSQPLVLASPGGRHGGGTSLTPAGERVLSAFGDVQAELDKFLGQLARRLEDPLLPSSSPFLWSLMMKTSARNVFRCTVSHVIEGPVNAEVVLDLTRGQSLTAVVTEYSVRDLDLAPGREAYALIKSTFVIIAREEGLGRTSVRNRLHGVVLSRIDGSISSDIVLDLGDGKTVAAVITRESAEALDLQPGTRACALIKASHIILAVD</sequence>
<keyword evidence="4" id="KW-0677">Repeat</keyword>
<dbReference type="InterPro" id="IPR016462">
    <property type="entry name" value="ModE"/>
</dbReference>
<dbReference type="Gene3D" id="1.10.10.10">
    <property type="entry name" value="Winged helix-like DNA-binding domain superfamily/Winged helix DNA-binding domain"/>
    <property type="match status" value="1"/>
</dbReference>
<dbReference type="InterPro" id="IPR005116">
    <property type="entry name" value="Transp-assoc_OB_typ1"/>
</dbReference>
<dbReference type="GO" id="GO:0015689">
    <property type="term" value="P:molybdate ion transport"/>
    <property type="evidence" value="ECO:0007669"/>
    <property type="project" value="UniProtKB-UniRule"/>
</dbReference>